<proteinExistence type="predicted"/>
<sequence length="32" mass="3946">MKAQIEIFVLFCLFKKELLFVFMYFYGYTQAL</sequence>
<dbReference type="Proteomes" id="UP000006967">
    <property type="component" value="Unassembled WGS sequence"/>
</dbReference>
<organism evidence="2 3">
    <name type="scientific">Bacillus cereus VD154</name>
    <dbReference type="NCBI Taxonomy" id="1053238"/>
    <lineage>
        <taxon>Bacteria</taxon>
        <taxon>Bacillati</taxon>
        <taxon>Bacillota</taxon>
        <taxon>Bacilli</taxon>
        <taxon>Bacillales</taxon>
        <taxon>Bacillaceae</taxon>
        <taxon>Bacillus</taxon>
        <taxon>Bacillus cereus group</taxon>
    </lineage>
</organism>
<evidence type="ECO:0000256" key="1">
    <source>
        <dbReference type="SAM" id="Phobius"/>
    </source>
</evidence>
<evidence type="ECO:0000313" key="2">
    <source>
        <dbReference type="EMBL" id="EJR72267.1"/>
    </source>
</evidence>
<gene>
    <name evidence="2" type="ORF">IK5_02754</name>
</gene>
<feature type="transmembrane region" description="Helical" evidence="1">
    <location>
        <begin position="7"/>
        <end position="26"/>
    </location>
</feature>
<dbReference type="EMBL" id="AHFG01000029">
    <property type="protein sequence ID" value="EJR72267.1"/>
    <property type="molecule type" value="Genomic_DNA"/>
</dbReference>
<reference evidence="2 3" key="1">
    <citation type="submission" date="2012-04" db="EMBL/GenBank/DDBJ databases">
        <title>The Genome Sequence of Bacillus cereus VD154.</title>
        <authorList>
            <consortium name="The Broad Institute Genome Sequencing Platform"/>
            <consortium name="The Broad Institute Genome Sequencing Center for Infectious Disease"/>
            <person name="Feldgarden M."/>
            <person name="Van der Auwera G.A."/>
            <person name="Mahillon J."/>
            <person name="Duprez V."/>
            <person name="Timmery S."/>
            <person name="Mattelet C."/>
            <person name="Dierick K."/>
            <person name="Sun M."/>
            <person name="Yu Z."/>
            <person name="Zhu L."/>
            <person name="Hu X."/>
            <person name="Shank E.B."/>
            <person name="Swiecicka I."/>
            <person name="Hansen B.M."/>
            <person name="Andrup L."/>
            <person name="Young S.K."/>
            <person name="Zeng Q."/>
            <person name="Gargeya S."/>
            <person name="Fitzgerald M."/>
            <person name="Haas B."/>
            <person name="Abouelleil A."/>
            <person name="Alvarado L."/>
            <person name="Arachchi H.M."/>
            <person name="Berlin A."/>
            <person name="Chapman S.B."/>
            <person name="Goldberg J."/>
            <person name="Griggs A."/>
            <person name="Gujja S."/>
            <person name="Hansen M."/>
            <person name="Howarth C."/>
            <person name="Imamovic A."/>
            <person name="Larimer J."/>
            <person name="McCowen C."/>
            <person name="Montmayeur A."/>
            <person name="Murphy C."/>
            <person name="Neiman D."/>
            <person name="Pearson M."/>
            <person name="Priest M."/>
            <person name="Roberts A."/>
            <person name="Saif S."/>
            <person name="Shea T."/>
            <person name="Sisk P."/>
            <person name="Sykes S."/>
            <person name="Wortman J."/>
            <person name="Nusbaum C."/>
            <person name="Birren B."/>
        </authorList>
    </citation>
    <scope>NUCLEOTIDE SEQUENCE [LARGE SCALE GENOMIC DNA]</scope>
    <source>
        <strain evidence="2 3">VD154</strain>
    </source>
</reference>
<protein>
    <submittedName>
        <fullName evidence="2">Uncharacterized protein</fullName>
    </submittedName>
</protein>
<comment type="caution">
    <text evidence="2">The sequence shown here is derived from an EMBL/GenBank/DDBJ whole genome shotgun (WGS) entry which is preliminary data.</text>
</comment>
<accession>A0A9W5KXW7</accession>
<keyword evidence="1" id="KW-0472">Membrane</keyword>
<keyword evidence="1" id="KW-0812">Transmembrane</keyword>
<dbReference type="AlphaFoldDB" id="A0A9W5KXW7"/>
<evidence type="ECO:0000313" key="3">
    <source>
        <dbReference type="Proteomes" id="UP000006967"/>
    </source>
</evidence>
<name>A0A9W5KXW7_BACCE</name>
<keyword evidence="1" id="KW-1133">Transmembrane helix</keyword>